<dbReference type="RefSeq" id="WP_109733388.1">
    <property type="nucleotide sequence ID" value="NZ_BAAACK010000014.1"/>
</dbReference>
<feature type="transmembrane region" description="Helical" evidence="6">
    <location>
        <begin position="107"/>
        <end position="130"/>
    </location>
</feature>
<dbReference type="Gene3D" id="1.20.1250.20">
    <property type="entry name" value="MFS general substrate transporter like domains"/>
    <property type="match status" value="2"/>
</dbReference>
<dbReference type="InterPro" id="IPR020846">
    <property type="entry name" value="MFS_dom"/>
</dbReference>
<dbReference type="PROSITE" id="PS50850">
    <property type="entry name" value="MFS"/>
    <property type="match status" value="1"/>
</dbReference>
<gene>
    <name evidence="8" type="ORF">A8806_11737</name>
</gene>
<evidence type="ECO:0000256" key="2">
    <source>
        <dbReference type="ARBA" id="ARBA00022448"/>
    </source>
</evidence>
<dbReference type="InterPro" id="IPR036259">
    <property type="entry name" value="MFS_trans_sf"/>
</dbReference>
<dbReference type="PANTHER" id="PTHR11328">
    <property type="entry name" value="MAJOR FACILITATOR SUPERFAMILY DOMAIN-CONTAINING PROTEIN"/>
    <property type="match status" value="1"/>
</dbReference>
<evidence type="ECO:0000256" key="3">
    <source>
        <dbReference type="ARBA" id="ARBA00022692"/>
    </source>
</evidence>
<dbReference type="NCBIfam" id="TIGR00792">
    <property type="entry name" value="gph"/>
    <property type="match status" value="1"/>
</dbReference>
<feature type="transmembrane region" description="Helical" evidence="6">
    <location>
        <begin position="415"/>
        <end position="435"/>
    </location>
</feature>
<evidence type="ECO:0000313" key="9">
    <source>
        <dbReference type="Proteomes" id="UP000245845"/>
    </source>
</evidence>
<feature type="transmembrane region" description="Helical" evidence="6">
    <location>
        <begin position="301"/>
        <end position="321"/>
    </location>
</feature>
<dbReference type="OrthoDB" id="9764596at2"/>
<dbReference type="Pfam" id="PF13347">
    <property type="entry name" value="MFS_2"/>
    <property type="match status" value="1"/>
</dbReference>
<evidence type="ECO:0000256" key="6">
    <source>
        <dbReference type="SAM" id="Phobius"/>
    </source>
</evidence>
<sequence length="453" mass="49075">MEKLSKKSIFSYGLGDMASQLVWSFVGTYLTVYYMDVVGLAPLAVSTILMAAKIWDAINDPMMGGIAERTRTKWGRFRPYILFGAPFLGLFSVLTFTSPFGNGTAGIVWAIFTYIGAGMLYTLVNIPYGAMAGVMTTHDSDRNKLNSIRGIGMQVGMMTINFASSIILVKISGSTEQISGSSYTIAAIIFAVISLPMFFMVFKNSKEVIMPKTSTEKVSIVKNLKVIFTNRYLMIIVLTMLLQMTGNMGRIGIMAFYVRDCLGNFTLMALLMTLPSIGSIIGNIIAPYLIRKLGAHGKRNVLVASLIGKGIGLIWIFMVPFDNIKMVIAAHVFFAIAGFGFPSTLSMVADSVDYQDLKTGVRSDGVAYAFYGLATKVGNALGGSIGVMLMAAFGYVAGKNITSTAQHGINMAANLVPGIFFIAAGLLPLIFWKLTDKEADEIREKIAVRNAAE</sequence>
<feature type="transmembrane region" description="Helical" evidence="6">
    <location>
        <begin position="151"/>
        <end position="171"/>
    </location>
</feature>
<keyword evidence="9" id="KW-1185">Reference proteome</keyword>
<evidence type="ECO:0000259" key="7">
    <source>
        <dbReference type="PROSITE" id="PS50850"/>
    </source>
</evidence>
<feature type="domain" description="Major facilitator superfamily (MFS) profile" evidence="7">
    <location>
        <begin position="8"/>
        <end position="436"/>
    </location>
</feature>
<protein>
    <submittedName>
        <fullName evidence="8">GPH family glycoside/pentoside/hexuronide:cation symporter/probable glucitol transport protein GutA</fullName>
    </submittedName>
</protein>
<dbReference type="AlphaFoldDB" id="A0A2Y9BKS3"/>
<dbReference type="CDD" id="cd17332">
    <property type="entry name" value="MFS_MelB_like"/>
    <property type="match status" value="1"/>
</dbReference>
<keyword evidence="3 6" id="KW-0812">Transmembrane</keyword>
<keyword evidence="4 6" id="KW-1133">Transmembrane helix</keyword>
<evidence type="ECO:0000313" key="8">
    <source>
        <dbReference type="EMBL" id="PWJ22697.1"/>
    </source>
</evidence>
<dbReference type="Proteomes" id="UP000245845">
    <property type="component" value="Unassembled WGS sequence"/>
</dbReference>
<reference evidence="8 9" key="1">
    <citation type="submission" date="2018-05" db="EMBL/GenBank/DDBJ databases">
        <title>The Hungate 1000. A catalogue of reference genomes from the rumen microbiome.</title>
        <authorList>
            <person name="Kelly W."/>
        </authorList>
    </citation>
    <scope>NUCLEOTIDE SEQUENCE [LARGE SCALE GENOMIC DNA]</scope>
    <source>
        <strain evidence="8 9">NLAE-zl-C242</strain>
    </source>
</reference>
<proteinExistence type="predicted"/>
<dbReference type="GO" id="GO:0008643">
    <property type="term" value="P:carbohydrate transport"/>
    <property type="evidence" value="ECO:0007669"/>
    <property type="project" value="InterPro"/>
</dbReference>
<feature type="transmembrane region" description="Helical" evidence="6">
    <location>
        <begin position="79"/>
        <end position="101"/>
    </location>
</feature>
<comment type="caution">
    <text evidence="8">The sequence shown here is derived from an EMBL/GenBank/DDBJ whole genome shotgun (WGS) entry which is preliminary data.</text>
</comment>
<feature type="transmembrane region" description="Helical" evidence="6">
    <location>
        <begin position="232"/>
        <end position="253"/>
    </location>
</feature>
<dbReference type="InterPro" id="IPR039672">
    <property type="entry name" value="MFS_2"/>
</dbReference>
<feature type="transmembrane region" description="Helical" evidence="6">
    <location>
        <begin position="370"/>
        <end position="395"/>
    </location>
</feature>
<evidence type="ECO:0000256" key="5">
    <source>
        <dbReference type="ARBA" id="ARBA00023136"/>
    </source>
</evidence>
<comment type="subcellular location">
    <subcellularLocation>
        <location evidence="1">Cell membrane</location>
        <topology evidence="1">Multi-pass membrane protein</topology>
    </subcellularLocation>
</comment>
<feature type="transmembrane region" description="Helical" evidence="6">
    <location>
        <begin position="12"/>
        <end position="34"/>
    </location>
</feature>
<dbReference type="PANTHER" id="PTHR11328:SF24">
    <property type="entry name" value="MAJOR FACILITATOR SUPERFAMILY (MFS) PROFILE DOMAIN-CONTAINING PROTEIN"/>
    <property type="match status" value="1"/>
</dbReference>
<dbReference type="GO" id="GO:0015293">
    <property type="term" value="F:symporter activity"/>
    <property type="evidence" value="ECO:0007669"/>
    <property type="project" value="InterPro"/>
</dbReference>
<dbReference type="GO" id="GO:0005886">
    <property type="term" value="C:plasma membrane"/>
    <property type="evidence" value="ECO:0007669"/>
    <property type="project" value="UniProtKB-SubCell"/>
</dbReference>
<keyword evidence="2" id="KW-0813">Transport</keyword>
<dbReference type="SUPFAM" id="SSF103473">
    <property type="entry name" value="MFS general substrate transporter"/>
    <property type="match status" value="1"/>
</dbReference>
<accession>A0A2Y9BKS3</accession>
<name>A0A2Y9BKS3_9FIRM</name>
<evidence type="ECO:0000256" key="4">
    <source>
        <dbReference type="ARBA" id="ARBA00022989"/>
    </source>
</evidence>
<keyword evidence="5 6" id="KW-0472">Membrane</keyword>
<feature type="transmembrane region" description="Helical" evidence="6">
    <location>
        <begin position="265"/>
        <end position="289"/>
    </location>
</feature>
<dbReference type="InterPro" id="IPR001927">
    <property type="entry name" value="Na/Gal_symport"/>
</dbReference>
<dbReference type="GO" id="GO:0006814">
    <property type="term" value="P:sodium ion transport"/>
    <property type="evidence" value="ECO:0007669"/>
    <property type="project" value="InterPro"/>
</dbReference>
<feature type="transmembrane region" description="Helical" evidence="6">
    <location>
        <begin position="183"/>
        <end position="202"/>
    </location>
</feature>
<evidence type="ECO:0000256" key="1">
    <source>
        <dbReference type="ARBA" id="ARBA00004651"/>
    </source>
</evidence>
<organism evidence="8 9">
    <name type="scientific">Faecalicatena orotica</name>
    <dbReference type="NCBI Taxonomy" id="1544"/>
    <lineage>
        <taxon>Bacteria</taxon>
        <taxon>Bacillati</taxon>
        <taxon>Bacillota</taxon>
        <taxon>Clostridia</taxon>
        <taxon>Lachnospirales</taxon>
        <taxon>Lachnospiraceae</taxon>
        <taxon>Faecalicatena</taxon>
    </lineage>
</organism>
<dbReference type="EMBL" id="QGDL01000017">
    <property type="protein sequence ID" value="PWJ22697.1"/>
    <property type="molecule type" value="Genomic_DNA"/>
</dbReference>
<feature type="transmembrane region" description="Helical" evidence="6">
    <location>
        <begin position="327"/>
        <end position="349"/>
    </location>
</feature>